<dbReference type="CDD" id="cd18808">
    <property type="entry name" value="SF1_C_Upf1"/>
    <property type="match status" value="1"/>
</dbReference>
<dbReference type="Gene3D" id="1.20.5.110">
    <property type="match status" value="1"/>
</dbReference>
<keyword evidence="6" id="KW-1185">Reference proteome</keyword>
<evidence type="ECO:0000256" key="1">
    <source>
        <dbReference type="ARBA" id="ARBA00004496"/>
    </source>
</evidence>
<dbReference type="InterPro" id="IPR047187">
    <property type="entry name" value="SF1_C_Upf1"/>
</dbReference>
<dbReference type="PROSITE" id="PS50192">
    <property type="entry name" value="T_SNARE"/>
    <property type="match status" value="1"/>
</dbReference>
<comment type="subcellular location">
    <subcellularLocation>
        <location evidence="1">Cytoplasm</location>
    </subcellularLocation>
</comment>
<dbReference type="CDD" id="cd00179">
    <property type="entry name" value="SynN"/>
    <property type="match status" value="1"/>
</dbReference>
<dbReference type="Proteomes" id="UP001444071">
    <property type="component" value="Unassembled WGS sequence"/>
</dbReference>
<feature type="domain" description="T-SNARE coiled-coil homology" evidence="4">
    <location>
        <begin position="354"/>
        <end position="416"/>
    </location>
</feature>
<keyword evidence="2" id="KW-0963">Cytoplasm</keyword>
<evidence type="ECO:0000259" key="4">
    <source>
        <dbReference type="PROSITE" id="PS50192"/>
    </source>
</evidence>
<dbReference type="InterPro" id="IPR041679">
    <property type="entry name" value="DNA2/NAM7-like_C"/>
</dbReference>
<dbReference type="SUPFAM" id="SSF52540">
    <property type="entry name" value="P-loop containing nucleoside triphosphate hydrolases"/>
    <property type="match status" value="1"/>
</dbReference>
<dbReference type="EMBL" id="JAHRIM010010335">
    <property type="protein sequence ID" value="MEQ2260247.1"/>
    <property type="molecule type" value="Genomic_DNA"/>
</dbReference>
<dbReference type="SMART" id="SM00397">
    <property type="entry name" value="t_SNARE"/>
    <property type="match status" value="1"/>
</dbReference>
<sequence>MTEMNVYKPHKTTGFNSRFVTKLLRNYRSHPAILKIPNELFYDAELRSCGHFEECLYNNWELLPRKEFPLMFHGVAGIKKKDLHCPSVYNIAEVDVVKEYLKSLISYRHKMGLNHIEPKEIGIITPYKKQVEKIKAALYTDKDLAKRDLENVQVGTVEIFQGKEFDVILVSTVRSNPRLTAPKQHFTLGFVKNEKRFNVAMTRARNLLVVVGDPRVLEIDPVWNKYGSEFTSNYARSKDELELLNNEIRKNANLVQTKLKLMQKNCASDENRTNNSVIHRIQRNQHSHLTRRFSEVMKNYHKVQISFREKCKAQIQRHLEIVGKIMTDDELEDVLPCDNLPIFIPNTNFSSQALTEIEGRHQDIISLEYSIKELHEIFTDTAMLLETQGELINSIEKNVTSAGEYVGAAIEETEKALYYTKNRYRIAPLPGSFKLFKRYGSTKTATDGNSSKNCTKHS</sequence>
<dbReference type="InterPro" id="IPR006011">
    <property type="entry name" value="Syntaxin_N"/>
</dbReference>
<dbReference type="PANTHER" id="PTHR45418">
    <property type="entry name" value="CANCER/TESTIS ANTIGEN 55"/>
    <property type="match status" value="1"/>
</dbReference>
<comment type="caution">
    <text evidence="5">The sequence shown here is derived from an EMBL/GenBank/DDBJ whole genome shotgun (WGS) entry which is preliminary data.</text>
</comment>
<keyword evidence="3" id="KW-0175">Coiled coil</keyword>
<organism evidence="5 6">
    <name type="scientific">Xenotaenia resolanae</name>
    <dbReference type="NCBI Taxonomy" id="208358"/>
    <lineage>
        <taxon>Eukaryota</taxon>
        <taxon>Metazoa</taxon>
        <taxon>Chordata</taxon>
        <taxon>Craniata</taxon>
        <taxon>Vertebrata</taxon>
        <taxon>Euteleostomi</taxon>
        <taxon>Actinopterygii</taxon>
        <taxon>Neopterygii</taxon>
        <taxon>Teleostei</taxon>
        <taxon>Neoteleostei</taxon>
        <taxon>Acanthomorphata</taxon>
        <taxon>Ovalentaria</taxon>
        <taxon>Atherinomorphae</taxon>
        <taxon>Cyprinodontiformes</taxon>
        <taxon>Goodeidae</taxon>
        <taxon>Xenotaenia</taxon>
    </lineage>
</organism>
<name>A0ABV0VU43_9TELE</name>
<dbReference type="Gene3D" id="3.40.50.300">
    <property type="entry name" value="P-loop containing nucleotide triphosphate hydrolases"/>
    <property type="match status" value="1"/>
</dbReference>
<evidence type="ECO:0000313" key="5">
    <source>
        <dbReference type="EMBL" id="MEQ2260247.1"/>
    </source>
</evidence>
<proteinExistence type="predicted"/>
<evidence type="ECO:0000313" key="6">
    <source>
        <dbReference type="Proteomes" id="UP001444071"/>
    </source>
</evidence>
<evidence type="ECO:0000256" key="3">
    <source>
        <dbReference type="ARBA" id="ARBA00023054"/>
    </source>
</evidence>
<dbReference type="PANTHER" id="PTHR45418:SF1">
    <property type="entry name" value="CANCER_TESTIS ANTIGEN 55"/>
    <property type="match status" value="1"/>
</dbReference>
<gene>
    <name evidence="5" type="ORF">XENORESO_010457</name>
</gene>
<dbReference type="InterPro" id="IPR027417">
    <property type="entry name" value="P-loop_NTPase"/>
</dbReference>
<reference evidence="5 6" key="1">
    <citation type="submission" date="2021-06" db="EMBL/GenBank/DDBJ databases">
        <authorList>
            <person name="Palmer J.M."/>
        </authorList>
    </citation>
    <scope>NUCLEOTIDE SEQUENCE [LARGE SCALE GENOMIC DNA]</scope>
    <source>
        <strain evidence="5 6">XR_2019</strain>
        <tissue evidence="5">Muscle</tissue>
    </source>
</reference>
<dbReference type="InterPro" id="IPR000727">
    <property type="entry name" value="T_SNARE_dom"/>
</dbReference>
<dbReference type="Pfam" id="PF00804">
    <property type="entry name" value="Syntaxin"/>
    <property type="match status" value="1"/>
</dbReference>
<dbReference type="InterPro" id="IPR010989">
    <property type="entry name" value="SNARE"/>
</dbReference>
<protein>
    <recommendedName>
        <fullName evidence="4">t-SNARE coiled-coil homology domain-containing protein</fullName>
    </recommendedName>
</protein>
<dbReference type="SUPFAM" id="SSF47661">
    <property type="entry name" value="t-snare proteins"/>
    <property type="match status" value="1"/>
</dbReference>
<accession>A0ABV0VU43</accession>
<dbReference type="Pfam" id="PF13087">
    <property type="entry name" value="AAA_12"/>
    <property type="match status" value="1"/>
</dbReference>
<evidence type="ECO:0000256" key="2">
    <source>
        <dbReference type="ARBA" id="ARBA00022490"/>
    </source>
</evidence>